<dbReference type="EMBL" id="JACHJS010000001">
    <property type="protein sequence ID" value="MBB4966506.1"/>
    <property type="molecule type" value="Genomic_DNA"/>
</dbReference>
<dbReference type="AlphaFoldDB" id="A0A7W7T586"/>
<name>A0A7W7T586_9PSEU</name>
<keyword evidence="2" id="KW-0132">Cell division</keyword>
<gene>
    <name evidence="2" type="ORF">F4559_003865</name>
</gene>
<evidence type="ECO:0000256" key="1">
    <source>
        <dbReference type="SAM" id="Coils"/>
    </source>
</evidence>
<proteinExistence type="predicted"/>
<comment type="caution">
    <text evidence="2">The sequence shown here is derived from an EMBL/GenBank/DDBJ whole genome shotgun (WGS) entry which is preliminary data.</text>
</comment>
<dbReference type="Pfam" id="PF05103">
    <property type="entry name" value="DivIVA"/>
    <property type="match status" value="1"/>
</dbReference>
<protein>
    <submittedName>
        <fullName evidence="2">Cell division septum initiation protein DivIVA</fullName>
    </submittedName>
</protein>
<keyword evidence="3" id="KW-1185">Reference proteome</keyword>
<dbReference type="InterPro" id="IPR007793">
    <property type="entry name" value="DivIVA_fam"/>
</dbReference>
<feature type="coiled-coil region" evidence="1">
    <location>
        <begin position="28"/>
        <end position="180"/>
    </location>
</feature>
<organism evidence="2 3">
    <name type="scientific">Saccharothrix violaceirubra</name>
    <dbReference type="NCBI Taxonomy" id="413306"/>
    <lineage>
        <taxon>Bacteria</taxon>
        <taxon>Bacillati</taxon>
        <taxon>Actinomycetota</taxon>
        <taxon>Actinomycetes</taxon>
        <taxon>Pseudonocardiales</taxon>
        <taxon>Pseudonocardiaceae</taxon>
        <taxon>Saccharothrix</taxon>
    </lineage>
</organism>
<dbReference type="GO" id="GO:0051301">
    <property type="term" value="P:cell division"/>
    <property type="evidence" value="ECO:0007669"/>
    <property type="project" value="UniProtKB-KW"/>
</dbReference>
<evidence type="ECO:0000313" key="3">
    <source>
        <dbReference type="Proteomes" id="UP000542674"/>
    </source>
</evidence>
<dbReference type="Proteomes" id="UP000542674">
    <property type="component" value="Unassembled WGS sequence"/>
</dbReference>
<keyword evidence="1" id="KW-0175">Coiled coil</keyword>
<evidence type="ECO:0000313" key="2">
    <source>
        <dbReference type="EMBL" id="MBB4966506.1"/>
    </source>
</evidence>
<accession>A0A7W7T586</accession>
<keyword evidence="2" id="KW-0131">Cell cycle</keyword>
<sequence length="260" mass="30265">MNEELVPLRTDFDRSWPGFDRDQVRGYVQEIEADLRVLAADRDNAIARAESVAERLAQTRQENQRLRERLTRVCREPVDLEGATERARRVIELANAEAEEILARAEAVARRCVDAAQRDQEAHRRRHQTLLDQLESHRELSHREHRELMERARAEVDKLTRQAEARRRELDRTANRERERVSEDFDLAMSLRRAEALKALSDHVETTRARSARMLREAEERVAVLDRHRDRILDALGATTSVLVDVGPIPRPRAERTAVR</sequence>
<reference evidence="2 3" key="1">
    <citation type="submission" date="2020-08" db="EMBL/GenBank/DDBJ databases">
        <title>Sequencing the genomes of 1000 actinobacteria strains.</title>
        <authorList>
            <person name="Klenk H.-P."/>
        </authorList>
    </citation>
    <scope>NUCLEOTIDE SEQUENCE [LARGE SCALE GENOMIC DNA]</scope>
    <source>
        <strain evidence="2 3">DSM 45084</strain>
    </source>
</reference>